<sequence length="220" mass="25329">MTTTLLQPKLQTRQLNVEKMNQKQCYFSLDLELNNAQDNTTAHPKIIQAGVAIGSYLNYKNNSIAKYKWYLDPQEPIFEFITSLTSISNEDILKNAVPHEQFAKEIGELIEVHQCFINPISWGGGDSTELKLEFKNRGVHFPYFGRRWIDVKTWYTLHMLAIGKKPSGGLSSALASFKLHFDGTPHRADDDAFNTLRLFFAILERQNQHYQLIKDAKKIH</sequence>
<dbReference type="AlphaFoldDB" id="A0A6M9PNF9"/>
<dbReference type="InterPro" id="IPR013520">
    <property type="entry name" value="Ribonucl_H"/>
</dbReference>
<dbReference type="Pfam" id="PF00929">
    <property type="entry name" value="RNase_T"/>
    <property type="match status" value="1"/>
</dbReference>
<evidence type="ECO:0000313" key="6">
    <source>
        <dbReference type="Proteomes" id="UP000501090"/>
    </source>
</evidence>
<dbReference type="InterPro" id="IPR051274">
    <property type="entry name" value="3-5_Exoribonuclease"/>
</dbReference>
<keyword evidence="6" id="KW-1185">Reference proteome</keyword>
<evidence type="ECO:0000256" key="3">
    <source>
        <dbReference type="ARBA" id="ARBA00022839"/>
    </source>
</evidence>
<dbReference type="RefSeq" id="WP_173960103.1">
    <property type="nucleotide sequence ID" value="NZ_CBCSCC010000002.1"/>
</dbReference>
<feature type="domain" description="Exonuclease" evidence="4">
    <location>
        <begin position="25"/>
        <end position="208"/>
    </location>
</feature>
<dbReference type="SUPFAM" id="SSF53098">
    <property type="entry name" value="Ribonuclease H-like"/>
    <property type="match status" value="1"/>
</dbReference>
<evidence type="ECO:0000256" key="2">
    <source>
        <dbReference type="ARBA" id="ARBA00022801"/>
    </source>
</evidence>
<dbReference type="Proteomes" id="UP000501090">
    <property type="component" value="Chromosome"/>
</dbReference>
<proteinExistence type="predicted"/>
<evidence type="ECO:0000259" key="4">
    <source>
        <dbReference type="SMART" id="SM00479"/>
    </source>
</evidence>
<dbReference type="GO" id="GO:0000175">
    <property type="term" value="F:3'-5'-RNA exonuclease activity"/>
    <property type="evidence" value="ECO:0007669"/>
    <property type="project" value="InterPro"/>
</dbReference>
<dbReference type="InterPro" id="IPR036397">
    <property type="entry name" value="RNaseH_sf"/>
</dbReference>
<dbReference type="KEGG" id="pard:DN92_04360"/>
<dbReference type="SMART" id="SM00479">
    <property type="entry name" value="EXOIII"/>
    <property type="match status" value="1"/>
</dbReference>
<accession>A0A6M9PNF9</accession>
<reference evidence="5 6" key="1">
    <citation type="submission" date="2018-04" db="EMBL/GenBank/DDBJ databases">
        <title>Polynucleobacter sp. UK-Long2-W17 genome.</title>
        <authorList>
            <person name="Hahn M.W."/>
        </authorList>
    </citation>
    <scope>NUCLEOTIDE SEQUENCE [LARGE SCALE GENOMIC DNA]</scope>
    <source>
        <strain evidence="5 6">UK-Long2-W17</strain>
    </source>
</reference>
<dbReference type="Gene3D" id="3.30.420.10">
    <property type="entry name" value="Ribonuclease H-like superfamily/Ribonuclease H"/>
    <property type="match status" value="1"/>
</dbReference>
<dbReference type="GO" id="GO:0003676">
    <property type="term" value="F:nucleic acid binding"/>
    <property type="evidence" value="ECO:0007669"/>
    <property type="project" value="InterPro"/>
</dbReference>
<dbReference type="PANTHER" id="PTHR23044:SF61">
    <property type="entry name" value="3'-5' EXORIBONUCLEASE 1-RELATED"/>
    <property type="match status" value="1"/>
</dbReference>
<dbReference type="GO" id="GO:0006259">
    <property type="term" value="P:DNA metabolic process"/>
    <property type="evidence" value="ECO:0007669"/>
    <property type="project" value="UniProtKB-ARBA"/>
</dbReference>
<keyword evidence="3" id="KW-0269">Exonuclease</keyword>
<protein>
    <recommendedName>
        <fullName evidence="4">Exonuclease domain-containing protein</fullName>
    </recommendedName>
</protein>
<dbReference type="EMBL" id="CP028940">
    <property type="protein sequence ID" value="QKM60337.1"/>
    <property type="molecule type" value="Genomic_DNA"/>
</dbReference>
<evidence type="ECO:0000256" key="1">
    <source>
        <dbReference type="ARBA" id="ARBA00022722"/>
    </source>
</evidence>
<dbReference type="InterPro" id="IPR047201">
    <property type="entry name" value="ERI-1_3'hExo-like"/>
</dbReference>
<organism evidence="5 6">
    <name type="scientific">Polynucleobacter arcticus</name>
    <dbReference type="NCBI Taxonomy" id="1743165"/>
    <lineage>
        <taxon>Bacteria</taxon>
        <taxon>Pseudomonadati</taxon>
        <taxon>Pseudomonadota</taxon>
        <taxon>Betaproteobacteria</taxon>
        <taxon>Burkholderiales</taxon>
        <taxon>Burkholderiaceae</taxon>
        <taxon>Polynucleobacter</taxon>
    </lineage>
</organism>
<gene>
    <name evidence="5" type="ORF">DN92_04360</name>
</gene>
<name>A0A6M9PNF9_9BURK</name>
<dbReference type="InterPro" id="IPR012337">
    <property type="entry name" value="RNaseH-like_sf"/>
</dbReference>
<evidence type="ECO:0000313" key="5">
    <source>
        <dbReference type="EMBL" id="QKM60337.1"/>
    </source>
</evidence>
<keyword evidence="2" id="KW-0378">Hydrolase</keyword>
<dbReference type="CDD" id="cd06133">
    <property type="entry name" value="ERI-1_3'hExo_like"/>
    <property type="match status" value="1"/>
</dbReference>
<keyword evidence="1" id="KW-0540">Nuclease</keyword>
<dbReference type="PANTHER" id="PTHR23044">
    <property type="entry name" value="3'-5' EXONUCLEASE ERI1-RELATED"/>
    <property type="match status" value="1"/>
</dbReference>